<sequence>MNNVFHDLTQTFDIPPVYSSRDFLIQFKKHNIFRNIEAWKNIMPEKSNQSENEQATGEKKKDLPKFDPSTDKDKANTNVSQTPNFENSITHMPAKEECQDKGGHSTPQGRREPREGVSRPRDGHDAVSAISGAAAPRANKAR</sequence>
<dbReference type="Proteomes" id="UP000078541">
    <property type="component" value="Unassembled WGS sequence"/>
</dbReference>
<dbReference type="EMBL" id="KQ981821">
    <property type="protein sequence ID" value="KYN35125.1"/>
    <property type="molecule type" value="Genomic_DNA"/>
</dbReference>
<evidence type="ECO:0000256" key="1">
    <source>
        <dbReference type="SAM" id="MobiDB-lite"/>
    </source>
</evidence>
<evidence type="ECO:0000313" key="3">
    <source>
        <dbReference type="Proteomes" id="UP000078541"/>
    </source>
</evidence>
<accession>A0A151JTR5</accession>
<feature type="region of interest" description="Disordered" evidence="1">
    <location>
        <begin position="42"/>
        <end position="142"/>
    </location>
</feature>
<feature type="compositionally biased region" description="Polar residues" evidence="1">
    <location>
        <begin position="46"/>
        <end position="55"/>
    </location>
</feature>
<protein>
    <submittedName>
        <fullName evidence="2">Uncharacterized protein</fullName>
    </submittedName>
</protein>
<dbReference type="AlphaFoldDB" id="A0A151JTR5"/>
<organism evidence="2 3">
    <name type="scientific">Trachymyrmex septentrionalis</name>
    <dbReference type="NCBI Taxonomy" id="34720"/>
    <lineage>
        <taxon>Eukaryota</taxon>
        <taxon>Metazoa</taxon>
        <taxon>Ecdysozoa</taxon>
        <taxon>Arthropoda</taxon>
        <taxon>Hexapoda</taxon>
        <taxon>Insecta</taxon>
        <taxon>Pterygota</taxon>
        <taxon>Neoptera</taxon>
        <taxon>Endopterygota</taxon>
        <taxon>Hymenoptera</taxon>
        <taxon>Apocrita</taxon>
        <taxon>Aculeata</taxon>
        <taxon>Formicoidea</taxon>
        <taxon>Formicidae</taxon>
        <taxon>Myrmicinae</taxon>
        <taxon>Trachymyrmex</taxon>
    </lineage>
</organism>
<feature type="compositionally biased region" description="Basic and acidic residues" evidence="1">
    <location>
        <begin position="56"/>
        <end position="75"/>
    </location>
</feature>
<proteinExistence type="predicted"/>
<keyword evidence="3" id="KW-1185">Reference proteome</keyword>
<reference evidence="2 3" key="1">
    <citation type="submission" date="2016-03" db="EMBL/GenBank/DDBJ databases">
        <title>Trachymyrmex septentrionalis WGS genome.</title>
        <authorList>
            <person name="Nygaard S."/>
            <person name="Hu H."/>
            <person name="Boomsma J."/>
            <person name="Zhang G."/>
        </authorList>
    </citation>
    <scope>NUCLEOTIDE SEQUENCE [LARGE SCALE GENOMIC DNA]</scope>
    <source>
        <strain evidence="2">Tsep2-gDNA-1</strain>
        <tissue evidence="2">Whole body</tissue>
    </source>
</reference>
<gene>
    <name evidence="2" type="ORF">ALC56_10541</name>
</gene>
<dbReference type="STRING" id="34720.A0A151JTR5"/>
<feature type="compositionally biased region" description="Basic and acidic residues" evidence="1">
    <location>
        <begin position="93"/>
        <end position="125"/>
    </location>
</feature>
<evidence type="ECO:0000313" key="2">
    <source>
        <dbReference type="EMBL" id="KYN35125.1"/>
    </source>
</evidence>
<feature type="compositionally biased region" description="Polar residues" evidence="1">
    <location>
        <begin position="76"/>
        <end position="90"/>
    </location>
</feature>
<name>A0A151JTR5_9HYME</name>